<feature type="transmembrane region" description="Helical" evidence="10">
    <location>
        <begin position="1061"/>
        <end position="1082"/>
    </location>
</feature>
<keyword evidence="3" id="KW-0408">Iron</keyword>
<evidence type="ECO:0000256" key="9">
    <source>
        <dbReference type="SAM" id="MobiDB-lite"/>
    </source>
</evidence>
<evidence type="ECO:0000256" key="8">
    <source>
        <dbReference type="ARBA" id="ARBA00044464"/>
    </source>
</evidence>
<dbReference type="GO" id="GO:0005381">
    <property type="term" value="F:iron ion transmembrane transporter activity"/>
    <property type="evidence" value="ECO:0000318"/>
    <property type="project" value="GO_Central"/>
</dbReference>
<dbReference type="EMBL" id="GL377618">
    <property type="protein sequence ID" value="EFJ16620.1"/>
    <property type="molecule type" value="Genomic_DNA"/>
</dbReference>
<feature type="region of interest" description="Disordered" evidence="9">
    <location>
        <begin position="769"/>
        <end position="792"/>
    </location>
</feature>
<dbReference type="FunCoup" id="D8SG50">
    <property type="interactions" value="714"/>
</dbReference>
<feature type="region of interest" description="Disordered" evidence="9">
    <location>
        <begin position="593"/>
        <end position="689"/>
    </location>
</feature>
<dbReference type="InParanoid" id="D8SG50"/>
<comment type="similarity">
    <text evidence="2">Belongs to the CCC1 family.</text>
</comment>
<feature type="region of interest" description="Disordered" evidence="9">
    <location>
        <begin position="1"/>
        <end position="198"/>
    </location>
</feature>
<evidence type="ECO:0000256" key="7">
    <source>
        <dbReference type="ARBA" id="ARBA00023136"/>
    </source>
</evidence>
<evidence type="ECO:0000256" key="10">
    <source>
        <dbReference type="SAM" id="Phobius"/>
    </source>
</evidence>
<dbReference type="Proteomes" id="UP000001514">
    <property type="component" value="Unassembled WGS sequence"/>
</dbReference>
<keyword evidence="5 10" id="KW-0812">Transmembrane</keyword>
<evidence type="ECO:0000256" key="2">
    <source>
        <dbReference type="ARBA" id="ARBA00007049"/>
    </source>
</evidence>
<dbReference type="AlphaFoldDB" id="D8SG50"/>
<evidence type="ECO:0000256" key="4">
    <source>
        <dbReference type="ARBA" id="ARBA00022554"/>
    </source>
</evidence>
<dbReference type="GO" id="GO:0030026">
    <property type="term" value="P:intracellular manganese ion homeostasis"/>
    <property type="evidence" value="ECO:0000318"/>
    <property type="project" value="GO_Central"/>
</dbReference>
<comment type="subcellular location">
    <subcellularLocation>
        <location evidence="1">Vacuole membrane</location>
        <topology evidence="1">Multi-pass membrane protein</topology>
    </subcellularLocation>
</comment>
<feature type="region of interest" description="Disordered" evidence="9">
    <location>
        <begin position="1199"/>
        <end position="1221"/>
    </location>
</feature>
<accession>D8SG50</accession>
<dbReference type="InterPro" id="IPR008217">
    <property type="entry name" value="Ccc1_fam"/>
</dbReference>
<keyword evidence="3" id="KW-0813">Transport</keyword>
<gene>
    <name evidence="11" type="ORF">SELMODRAFT_445146</name>
</gene>
<dbReference type="PANTHER" id="PTHR38937">
    <property type="entry name" value="MEMBRANE PROTEIN OF ER BODY-LIKE PROTEIN"/>
    <property type="match status" value="1"/>
</dbReference>
<feature type="compositionally biased region" description="Acidic residues" evidence="9">
    <location>
        <begin position="895"/>
        <end position="910"/>
    </location>
</feature>
<dbReference type="Pfam" id="PF01988">
    <property type="entry name" value="VIT1"/>
    <property type="match status" value="1"/>
</dbReference>
<dbReference type="GO" id="GO:0016020">
    <property type="term" value="C:membrane"/>
    <property type="evidence" value="ECO:0000318"/>
    <property type="project" value="GO_Central"/>
</dbReference>
<sequence>MDINHPGEGAAKSQLEHHDEDRSDRGDGKSQEEEEEEEGGSSGNSSKGGGREARAQKEQSEGVLAEDENSSTSSSSERSDENANGSAGIVREIRGRKKPKSESSVFHDREKGISTCKHCGWIYPNPRPSAKMRREHRKHCGSFQSVHAWLGSEEDQEQGSEVTSEKKDLEVSESSPRDQEEEHTGIKAETMSNGRGGLEKVEENLEGEIQEEKVEPSNGQVLDPTISHEELGSAVNEVLEVLPVLHGHPVHDGDLLREKLKEALDSTSEKKPELEYDLERILKEQTSHHLLCPNCGSCITRRVILKKRKRTSTGCVSLSADQAKAQKLEEAESVTLPPPPSTETPRGVALGDQEHEEEESEAWGCLACFSIFFRKARAFAVRDGLHEPLLGVRDRARQFSCLPYLLPDFHWDGTGSFRLQQSSEEPVASRGFGTCLPLEFPWSKEISKSQESREEESREVDIFIDLSRPEQTIVLPDHGTGHVSSESEQDKSERSCLPFLSSSRENRATTEPMEEGDAERFSCLPVLLPKYWDKDGDSMTIQEQDSGAAEVREEEDKGGFNCIPALLPSYSWGSSPLKKTLVKEDVKITVRTGEEAQDSNQAVSSLKITSQEEDVTDTQGSTHTSKVTEDLPEVRVVEPVTKAPEPQGSTSKDKEVPTDLSELESSDIAADSQADIPSTQPPASAPSETHVSYERVISAEEKKTDSCDCLPWSFQREDVDIKAGLNCLPLLIPAYSWGADTKPEHQETKVASEEKPTNDLVIEDNSKLQSTAKTEDKVKDLTPRKDSAREESFISKETRIQAWIKTITNVVTVKSTAKKADTQVSTVQVDNATTFVDMTLSQKSDPAGKNDKTTTQTLVSTPSTGWALLDALERESPKNYQDAARSDRPTKVIIQEEEEEEEEDGDEEESLIDRRKQPASKVPQSEIQEVAPIPKKPKETSQVEELKQPLLTPDQRELDVQEVVASLSDAAGILAPAAGPVTATVSVKSPEALIQVRGDDPKQAVETALSIAEVIPDPSHQQPGAPKIQEYVKSIVYGGLDVTLTSLAVVSSGAGSGTKTINVLALSLANLIAGLITLFHNIGSLYQTDYTSFEQYIGQSLWINGSISIASFLIFGCLAPLTYGFSFRASGDKDYKFAATAAVSLACLCLLGLGKAHVQKKSYAKTIVNLLLTGFVASVAGYFVGDYIKRWLQKMGLDDEVSPPSPPPPSSLPQPPPLGPFFLDRQRLRGIS</sequence>
<evidence type="ECO:0000313" key="11">
    <source>
        <dbReference type="EMBL" id="EFJ16620.1"/>
    </source>
</evidence>
<comment type="catalytic activity">
    <reaction evidence="8">
        <text>Fe(2+)(in) = Fe(2+)(out)</text>
        <dbReference type="Rhea" id="RHEA:28486"/>
        <dbReference type="ChEBI" id="CHEBI:29033"/>
    </reaction>
    <physiologicalReaction direction="left-to-right" evidence="8">
        <dbReference type="Rhea" id="RHEA:28487"/>
    </physiologicalReaction>
</comment>
<dbReference type="PANTHER" id="PTHR38937:SF2">
    <property type="entry name" value="MEMBRANE PROTEIN OF ER BODY-LIKE PROTEIN ISOFORM X1"/>
    <property type="match status" value="1"/>
</dbReference>
<feature type="compositionally biased region" description="Basic residues" evidence="9">
    <location>
        <begin position="130"/>
        <end position="140"/>
    </location>
</feature>
<feature type="region of interest" description="Disordered" evidence="9">
    <location>
        <begin position="877"/>
        <end position="954"/>
    </location>
</feature>
<feature type="compositionally biased region" description="Pro residues" evidence="9">
    <location>
        <begin position="1203"/>
        <end position="1219"/>
    </location>
</feature>
<dbReference type="Gramene" id="EFJ16620">
    <property type="protein sequence ID" value="EFJ16620"/>
    <property type="gene ID" value="SELMODRAFT_445146"/>
</dbReference>
<keyword evidence="3" id="KW-0410">Iron transport</keyword>
<feature type="compositionally biased region" description="Basic and acidic residues" evidence="9">
    <location>
        <begin position="936"/>
        <end position="947"/>
    </location>
</feature>
<feature type="compositionally biased region" description="Basic and acidic residues" evidence="9">
    <location>
        <begin position="49"/>
        <end position="60"/>
    </location>
</feature>
<feature type="compositionally biased region" description="Basic and acidic residues" evidence="9">
    <location>
        <begin position="773"/>
        <end position="792"/>
    </location>
</feature>
<keyword evidence="12" id="KW-1185">Reference proteome</keyword>
<evidence type="ECO:0000256" key="6">
    <source>
        <dbReference type="ARBA" id="ARBA00022989"/>
    </source>
</evidence>
<evidence type="ECO:0008006" key="13">
    <source>
        <dbReference type="Google" id="ProtNLM"/>
    </source>
</evidence>
<dbReference type="GO" id="GO:0005774">
    <property type="term" value="C:vacuolar membrane"/>
    <property type="evidence" value="ECO:0007669"/>
    <property type="project" value="UniProtKB-SubCell"/>
</dbReference>
<dbReference type="eggNOG" id="ENOG502QQ85">
    <property type="taxonomic scope" value="Eukaryota"/>
</dbReference>
<name>D8SG50_SELML</name>
<reference evidence="11 12" key="1">
    <citation type="journal article" date="2011" name="Science">
        <title>The Selaginella genome identifies genetic changes associated with the evolution of vascular plants.</title>
        <authorList>
            <person name="Banks J.A."/>
            <person name="Nishiyama T."/>
            <person name="Hasebe M."/>
            <person name="Bowman J.L."/>
            <person name="Gribskov M."/>
            <person name="dePamphilis C."/>
            <person name="Albert V.A."/>
            <person name="Aono N."/>
            <person name="Aoyama T."/>
            <person name="Ambrose B.A."/>
            <person name="Ashton N.W."/>
            <person name="Axtell M.J."/>
            <person name="Barker E."/>
            <person name="Barker M.S."/>
            <person name="Bennetzen J.L."/>
            <person name="Bonawitz N.D."/>
            <person name="Chapple C."/>
            <person name="Cheng C."/>
            <person name="Correa L.G."/>
            <person name="Dacre M."/>
            <person name="DeBarry J."/>
            <person name="Dreyer I."/>
            <person name="Elias M."/>
            <person name="Engstrom E.M."/>
            <person name="Estelle M."/>
            <person name="Feng L."/>
            <person name="Finet C."/>
            <person name="Floyd S.K."/>
            <person name="Frommer W.B."/>
            <person name="Fujita T."/>
            <person name="Gramzow L."/>
            <person name="Gutensohn M."/>
            <person name="Harholt J."/>
            <person name="Hattori M."/>
            <person name="Heyl A."/>
            <person name="Hirai T."/>
            <person name="Hiwatashi Y."/>
            <person name="Ishikawa M."/>
            <person name="Iwata M."/>
            <person name="Karol K.G."/>
            <person name="Koehler B."/>
            <person name="Kolukisaoglu U."/>
            <person name="Kubo M."/>
            <person name="Kurata T."/>
            <person name="Lalonde S."/>
            <person name="Li K."/>
            <person name="Li Y."/>
            <person name="Litt A."/>
            <person name="Lyons E."/>
            <person name="Manning G."/>
            <person name="Maruyama T."/>
            <person name="Michael T.P."/>
            <person name="Mikami K."/>
            <person name="Miyazaki S."/>
            <person name="Morinaga S."/>
            <person name="Murata T."/>
            <person name="Mueller-Roeber B."/>
            <person name="Nelson D.R."/>
            <person name="Obara M."/>
            <person name="Oguri Y."/>
            <person name="Olmstead R.G."/>
            <person name="Onodera N."/>
            <person name="Petersen B.L."/>
            <person name="Pils B."/>
            <person name="Prigge M."/>
            <person name="Rensing S.A."/>
            <person name="Riano-Pachon D.M."/>
            <person name="Roberts A.W."/>
            <person name="Sato Y."/>
            <person name="Scheller H.V."/>
            <person name="Schulz B."/>
            <person name="Schulz C."/>
            <person name="Shakirov E.V."/>
            <person name="Shibagaki N."/>
            <person name="Shinohara N."/>
            <person name="Shippen D.E."/>
            <person name="Soerensen I."/>
            <person name="Sotooka R."/>
            <person name="Sugimoto N."/>
            <person name="Sugita M."/>
            <person name="Sumikawa N."/>
            <person name="Tanurdzic M."/>
            <person name="Theissen G."/>
            <person name="Ulvskov P."/>
            <person name="Wakazuki S."/>
            <person name="Weng J.K."/>
            <person name="Willats W.W."/>
            <person name="Wipf D."/>
            <person name="Wolf P.G."/>
            <person name="Yang L."/>
            <person name="Zimmer A.D."/>
            <person name="Zhu Q."/>
            <person name="Mitros T."/>
            <person name="Hellsten U."/>
            <person name="Loque D."/>
            <person name="Otillar R."/>
            <person name="Salamov A."/>
            <person name="Schmutz J."/>
            <person name="Shapiro H."/>
            <person name="Lindquist E."/>
            <person name="Lucas S."/>
            <person name="Rokhsar D."/>
            <person name="Grigoriev I.V."/>
        </authorList>
    </citation>
    <scope>NUCLEOTIDE SEQUENCE [LARGE SCALE GENOMIC DNA]</scope>
</reference>
<keyword evidence="6 10" id="KW-1133">Transmembrane helix</keyword>
<dbReference type="GO" id="GO:0005384">
    <property type="term" value="F:manganese ion transmembrane transporter activity"/>
    <property type="evidence" value="ECO:0000318"/>
    <property type="project" value="GO_Central"/>
</dbReference>
<feature type="transmembrane region" description="Helical" evidence="10">
    <location>
        <begin position="1102"/>
        <end position="1125"/>
    </location>
</feature>
<evidence type="ECO:0000256" key="1">
    <source>
        <dbReference type="ARBA" id="ARBA00004128"/>
    </source>
</evidence>
<protein>
    <recommendedName>
        <fullName evidence="13">Membrane protein of ER body-like protein</fullName>
    </recommendedName>
</protein>
<proteinExistence type="inferred from homology"/>
<feature type="region of interest" description="Disordered" evidence="9">
    <location>
        <begin position="327"/>
        <end position="354"/>
    </location>
</feature>
<dbReference type="HOGENOM" id="CLU_267584_0_0_1"/>
<evidence type="ECO:0000313" key="12">
    <source>
        <dbReference type="Proteomes" id="UP000001514"/>
    </source>
</evidence>
<organism evidence="12">
    <name type="scientific">Selaginella moellendorffii</name>
    <name type="common">Spikemoss</name>
    <dbReference type="NCBI Taxonomy" id="88036"/>
    <lineage>
        <taxon>Eukaryota</taxon>
        <taxon>Viridiplantae</taxon>
        <taxon>Streptophyta</taxon>
        <taxon>Embryophyta</taxon>
        <taxon>Tracheophyta</taxon>
        <taxon>Lycopodiopsida</taxon>
        <taxon>Selaginellales</taxon>
        <taxon>Selaginellaceae</taxon>
        <taxon>Selaginella</taxon>
    </lineage>
</organism>
<feature type="transmembrane region" description="Helical" evidence="10">
    <location>
        <begin position="1137"/>
        <end position="1154"/>
    </location>
</feature>
<feature type="compositionally biased region" description="Basic and acidic residues" evidence="9">
    <location>
        <begin position="163"/>
        <end position="186"/>
    </location>
</feature>
<dbReference type="InterPro" id="IPR052843">
    <property type="entry name" value="ER_body_metal_sequester"/>
</dbReference>
<feature type="transmembrane region" description="Helical" evidence="10">
    <location>
        <begin position="1166"/>
        <end position="1185"/>
    </location>
</feature>
<evidence type="ECO:0000256" key="3">
    <source>
        <dbReference type="ARBA" id="ARBA00022496"/>
    </source>
</evidence>
<evidence type="ECO:0000256" key="5">
    <source>
        <dbReference type="ARBA" id="ARBA00022692"/>
    </source>
</evidence>
<keyword evidence="3" id="KW-0406">Ion transport</keyword>
<feature type="compositionally biased region" description="Basic and acidic residues" evidence="9">
    <location>
        <begin position="14"/>
        <end position="31"/>
    </location>
</feature>
<dbReference type="KEGG" id="smo:SELMODRAFT_445146"/>
<keyword evidence="7 10" id="KW-0472">Membrane</keyword>
<keyword evidence="4" id="KW-0926">Vacuole</keyword>
<feature type="compositionally biased region" description="Polar residues" evidence="9">
    <location>
        <begin position="598"/>
        <end position="609"/>
    </location>
</feature>
<feature type="region of interest" description="Disordered" evidence="9">
    <location>
        <begin position="474"/>
        <end position="517"/>
    </location>
</feature>
<feature type="compositionally biased region" description="Basic and acidic residues" evidence="9">
    <location>
        <begin position="626"/>
        <end position="636"/>
    </location>
</feature>